<feature type="non-terminal residue" evidence="1">
    <location>
        <position position="1"/>
    </location>
</feature>
<accession>K5VLM2</accession>
<dbReference type="Proteomes" id="UP000008493">
    <property type="component" value="Unassembled WGS sequence"/>
</dbReference>
<dbReference type="InParanoid" id="K5VLM2"/>
<dbReference type="EMBL" id="JH971415">
    <property type="protein sequence ID" value="EKM75304.1"/>
    <property type="molecule type" value="Genomic_DNA"/>
</dbReference>
<dbReference type="GeneID" id="18825098"/>
<organism evidence="1 2">
    <name type="scientific">Agaricus bisporus var. burnettii (strain JB137-S8 / ATCC MYA-4627 / FGSC 10392)</name>
    <name type="common">White button mushroom</name>
    <dbReference type="NCBI Taxonomy" id="597362"/>
    <lineage>
        <taxon>Eukaryota</taxon>
        <taxon>Fungi</taxon>
        <taxon>Dikarya</taxon>
        <taxon>Basidiomycota</taxon>
        <taxon>Agaricomycotina</taxon>
        <taxon>Agaricomycetes</taxon>
        <taxon>Agaricomycetidae</taxon>
        <taxon>Agaricales</taxon>
        <taxon>Agaricineae</taxon>
        <taxon>Agaricaceae</taxon>
        <taxon>Agaricus</taxon>
    </lineage>
</organism>
<protein>
    <submittedName>
        <fullName evidence="1">Uncharacterized protein</fullName>
    </submittedName>
</protein>
<evidence type="ECO:0000313" key="2">
    <source>
        <dbReference type="Proteomes" id="UP000008493"/>
    </source>
</evidence>
<keyword evidence="2" id="KW-1185">Reference proteome</keyword>
<gene>
    <name evidence="1" type="ORF">AGABI1DRAFT_116429</name>
</gene>
<dbReference type="KEGG" id="abp:AGABI1DRAFT116429"/>
<reference evidence="2" key="1">
    <citation type="journal article" date="2012" name="Proc. Natl. Acad. Sci. U.S.A.">
        <title>Genome sequence of the button mushroom Agaricus bisporus reveals mechanisms governing adaptation to a humic-rich ecological niche.</title>
        <authorList>
            <person name="Morin E."/>
            <person name="Kohler A."/>
            <person name="Baker A.R."/>
            <person name="Foulongne-Oriol M."/>
            <person name="Lombard V."/>
            <person name="Nagy L.G."/>
            <person name="Ohm R.A."/>
            <person name="Patyshakuliyeva A."/>
            <person name="Brun A."/>
            <person name="Aerts A.L."/>
            <person name="Bailey A.M."/>
            <person name="Billette C."/>
            <person name="Coutinho P.M."/>
            <person name="Deakin G."/>
            <person name="Doddapaneni H."/>
            <person name="Floudas D."/>
            <person name="Grimwood J."/>
            <person name="Hilden K."/>
            <person name="Kuees U."/>
            <person name="LaButti K.M."/>
            <person name="Lapidus A."/>
            <person name="Lindquist E.A."/>
            <person name="Lucas S.M."/>
            <person name="Murat C."/>
            <person name="Riley R.W."/>
            <person name="Salamov A.A."/>
            <person name="Schmutz J."/>
            <person name="Subramanian V."/>
            <person name="Woesten H.A.B."/>
            <person name="Xu J."/>
            <person name="Eastwood D.C."/>
            <person name="Foster G.D."/>
            <person name="Sonnenberg A.S."/>
            <person name="Cullen D."/>
            <person name="de Vries R.P."/>
            <person name="Lundell T."/>
            <person name="Hibbett D.S."/>
            <person name="Henrissat B."/>
            <person name="Burton K.S."/>
            <person name="Kerrigan R.W."/>
            <person name="Challen M.P."/>
            <person name="Grigoriev I.V."/>
            <person name="Martin F."/>
        </authorList>
    </citation>
    <scope>NUCLEOTIDE SEQUENCE [LARGE SCALE GENOMIC DNA]</scope>
    <source>
        <strain evidence="2">JB137-S8 / ATCC MYA-4627 / FGSC 10392</strain>
    </source>
</reference>
<dbReference type="AlphaFoldDB" id="K5VLM2"/>
<sequence>SLSIQLEPTFHTLGFNISLTPSYPQIQTAQINPGELPTVISYLGLGTNTAITLVVTTGFRLLEGSLVLDW</sequence>
<dbReference type="RefSeq" id="XP_007334006.1">
    <property type="nucleotide sequence ID" value="XM_007333944.1"/>
</dbReference>
<dbReference type="HOGENOM" id="CLU_2764627_0_0_1"/>
<evidence type="ECO:0000313" key="1">
    <source>
        <dbReference type="EMBL" id="EKM75304.1"/>
    </source>
</evidence>
<name>K5VLM2_AGABU</name>
<proteinExistence type="predicted"/>